<dbReference type="Proteomes" id="UP001318860">
    <property type="component" value="Unassembled WGS sequence"/>
</dbReference>
<comment type="caution">
    <text evidence="2">The sequence shown here is derived from an EMBL/GenBank/DDBJ whole genome shotgun (WGS) entry which is preliminary data.</text>
</comment>
<name>A0ABR0WFA7_REHGL</name>
<evidence type="ECO:0000313" key="3">
    <source>
        <dbReference type="Proteomes" id="UP001318860"/>
    </source>
</evidence>
<dbReference type="EMBL" id="JABTTQ020000012">
    <property type="protein sequence ID" value="KAK6145291.1"/>
    <property type="molecule type" value="Genomic_DNA"/>
</dbReference>
<evidence type="ECO:0000313" key="2">
    <source>
        <dbReference type="EMBL" id="KAK6145291.1"/>
    </source>
</evidence>
<feature type="chain" id="PRO_5047206837" description="PAR1 protein" evidence="1">
    <location>
        <begin position="20"/>
        <end position="183"/>
    </location>
</feature>
<dbReference type="PANTHER" id="PTHR33649:SF17">
    <property type="entry name" value="NTEIG-E80 PROTEIN"/>
    <property type="match status" value="1"/>
</dbReference>
<dbReference type="PANTHER" id="PTHR33649">
    <property type="entry name" value="PAR1 PROTEIN"/>
    <property type="match status" value="1"/>
</dbReference>
<keyword evidence="1" id="KW-0732">Signal</keyword>
<accession>A0ABR0WFA7</accession>
<dbReference type="InterPro" id="IPR009489">
    <property type="entry name" value="PAR1"/>
</dbReference>
<reference evidence="2 3" key="1">
    <citation type="journal article" date="2021" name="Comput. Struct. Biotechnol. J.">
        <title>De novo genome assembly of the potent medicinal plant Rehmannia glutinosa using nanopore technology.</title>
        <authorList>
            <person name="Ma L."/>
            <person name="Dong C."/>
            <person name="Song C."/>
            <person name="Wang X."/>
            <person name="Zheng X."/>
            <person name="Niu Y."/>
            <person name="Chen S."/>
            <person name="Feng W."/>
        </authorList>
    </citation>
    <scope>NUCLEOTIDE SEQUENCE [LARGE SCALE GENOMIC DNA]</scope>
    <source>
        <strain evidence="2">DH-2019</strain>
    </source>
</reference>
<evidence type="ECO:0000256" key="1">
    <source>
        <dbReference type="SAM" id="SignalP"/>
    </source>
</evidence>
<protein>
    <recommendedName>
        <fullName evidence="4">PAR1 protein</fullName>
    </recommendedName>
</protein>
<gene>
    <name evidence="2" type="ORF">DH2020_022111</name>
</gene>
<sequence length="183" mass="19479">MSPWIIFLAFALFFQGAFGEVVCEELAVGMCSFSIASSGKRCLLETSDGNGFQCTTSEVITMKMVEYIESDECVRACGVDRNSVGISSDSLLENQFTLNLCSPQCYHNCPNIVDLYYNLALAEGVLLADLCKSERRSSRRSVIQLQSSGAASSSSSGPISSAAAYAPASTATFSSVDCAPPPM</sequence>
<dbReference type="Pfam" id="PF06521">
    <property type="entry name" value="PAR1"/>
    <property type="match status" value="1"/>
</dbReference>
<keyword evidence="3" id="KW-1185">Reference proteome</keyword>
<evidence type="ECO:0008006" key="4">
    <source>
        <dbReference type="Google" id="ProtNLM"/>
    </source>
</evidence>
<proteinExistence type="predicted"/>
<organism evidence="2 3">
    <name type="scientific">Rehmannia glutinosa</name>
    <name type="common">Chinese foxglove</name>
    <dbReference type="NCBI Taxonomy" id="99300"/>
    <lineage>
        <taxon>Eukaryota</taxon>
        <taxon>Viridiplantae</taxon>
        <taxon>Streptophyta</taxon>
        <taxon>Embryophyta</taxon>
        <taxon>Tracheophyta</taxon>
        <taxon>Spermatophyta</taxon>
        <taxon>Magnoliopsida</taxon>
        <taxon>eudicotyledons</taxon>
        <taxon>Gunneridae</taxon>
        <taxon>Pentapetalae</taxon>
        <taxon>asterids</taxon>
        <taxon>lamiids</taxon>
        <taxon>Lamiales</taxon>
        <taxon>Orobanchaceae</taxon>
        <taxon>Rehmannieae</taxon>
        <taxon>Rehmannia</taxon>
    </lineage>
</organism>
<feature type="signal peptide" evidence="1">
    <location>
        <begin position="1"/>
        <end position="19"/>
    </location>
</feature>